<keyword evidence="3" id="KW-0597">Phosphoprotein</keyword>
<comment type="function">
    <text evidence="2">May play the central regulatory role in sporulation. It may be an element of the effector pathway responsible for the activation of sporulation genes in response to nutritional stress. Spo0A may act in concert with spo0H (a sigma factor) to control the expression of some genes that are critical to the sporulation process.</text>
</comment>
<gene>
    <name evidence="5" type="ORF">Ana3638_03700</name>
</gene>
<dbReference type="GO" id="GO:0000160">
    <property type="term" value="P:phosphorelay signal transduction system"/>
    <property type="evidence" value="ECO:0007669"/>
    <property type="project" value="InterPro"/>
</dbReference>
<dbReference type="AlphaFoldDB" id="A0A6P1TK27"/>
<evidence type="ECO:0000256" key="3">
    <source>
        <dbReference type="PROSITE-ProRule" id="PRU00169"/>
    </source>
</evidence>
<accession>A0A6P1TK27</accession>
<evidence type="ECO:0000256" key="2">
    <source>
        <dbReference type="ARBA" id="ARBA00024867"/>
    </source>
</evidence>
<name>A0A6P1TK27_9FIRM</name>
<organism evidence="5 6">
    <name type="scientific">Anaerocolumna sedimenticola</name>
    <dbReference type="NCBI Taxonomy" id="2696063"/>
    <lineage>
        <taxon>Bacteria</taxon>
        <taxon>Bacillati</taxon>
        <taxon>Bacillota</taxon>
        <taxon>Clostridia</taxon>
        <taxon>Lachnospirales</taxon>
        <taxon>Lachnospiraceae</taxon>
        <taxon>Anaerocolumna</taxon>
    </lineage>
</organism>
<evidence type="ECO:0000313" key="5">
    <source>
        <dbReference type="EMBL" id="QHQ59995.1"/>
    </source>
</evidence>
<dbReference type="InterPro" id="IPR001789">
    <property type="entry name" value="Sig_transdc_resp-reg_receiver"/>
</dbReference>
<sequence>MQDIRVLIIEEFKYIADLNVLELKRGGFIVESQFVSSEESMICALKQQWDIILSDNSTPHFNAIQALFTRNKISPRTPFIIVSEDVSPESIKLAMKNGCCAYLLKENLHQLAILVRNIINRKV</sequence>
<dbReference type="Proteomes" id="UP000464314">
    <property type="component" value="Chromosome"/>
</dbReference>
<keyword evidence="6" id="KW-1185">Reference proteome</keyword>
<dbReference type="Gene3D" id="3.40.50.2300">
    <property type="match status" value="1"/>
</dbReference>
<dbReference type="SUPFAM" id="SSF52172">
    <property type="entry name" value="CheY-like"/>
    <property type="match status" value="1"/>
</dbReference>
<evidence type="ECO:0000313" key="6">
    <source>
        <dbReference type="Proteomes" id="UP000464314"/>
    </source>
</evidence>
<dbReference type="InterPro" id="IPR011006">
    <property type="entry name" value="CheY-like_superfamily"/>
</dbReference>
<feature type="domain" description="Response regulatory" evidence="4">
    <location>
        <begin position="5"/>
        <end position="120"/>
    </location>
</feature>
<proteinExistence type="predicted"/>
<evidence type="ECO:0000256" key="1">
    <source>
        <dbReference type="ARBA" id="ARBA00018672"/>
    </source>
</evidence>
<protein>
    <recommendedName>
        <fullName evidence="1">Stage 0 sporulation protein A homolog</fullName>
    </recommendedName>
</protein>
<evidence type="ECO:0000259" key="4">
    <source>
        <dbReference type="PROSITE" id="PS50110"/>
    </source>
</evidence>
<feature type="modified residue" description="4-aspartylphosphate" evidence="3">
    <location>
        <position position="55"/>
    </location>
</feature>
<dbReference type="RefSeq" id="WP_161836831.1">
    <property type="nucleotide sequence ID" value="NZ_CP048000.1"/>
</dbReference>
<dbReference type="PROSITE" id="PS50110">
    <property type="entry name" value="RESPONSE_REGULATORY"/>
    <property type="match status" value="1"/>
</dbReference>
<reference evidence="5 6" key="1">
    <citation type="submission" date="2020-01" db="EMBL/GenBank/DDBJ databases">
        <title>Genome analysis of Anaerocolumna sp. CBA3638.</title>
        <authorList>
            <person name="Kim J."/>
            <person name="Roh S.W."/>
        </authorList>
    </citation>
    <scope>NUCLEOTIDE SEQUENCE [LARGE SCALE GENOMIC DNA]</scope>
    <source>
        <strain evidence="5 6">CBA3638</strain>
    </source>
</reference>
<dbReference type="KEGG" id="anr:Ana3638_03700"/>
<dbReference type="EMBL" id="CP048000">
    <property type="protein sequence ID" value="QHQ59995.1"/>
    <property type="molecule type" value="Genomic_DNA"/>
</dbReference>